<feature type="transmembrane region" description="Helical" evidence="1">
    <location>
        <begin position="20"/>
        <end position="38"/>
    </location>
</feature>
<evidence type="ECO:0000256" key="1">
    <source>
        <dbReference type="SAM" id="Phobius"/>
    </source>
</evidence>
<name>A0A3G4ZWD8_9VIRU</name>
<evidence type="ECO:0000313" key="2">
    <source>
        <dbReference type="EMBL" id="AYV79217.1"/>
    </source>
</evidence>
<reference evidence="2" key="1">
    <citation type="submission" date="2018-10" db="EMBL/GenBank/DDBJ databases">
        <title>Hidden diversity of soil giant viruses.</title>
        <authorList>
            <person name="Schulz F."/>
            <person name="Alteio L."/>
            <person name="Goudeau D."/>
            <person name="Ryan E.M."/>
            <person name="Malmstrom R.R."/>
            <person name="Blanchard J."/>
            <person name="Woyke T."/>
        </authorList>
    </citation>
    <scope>NUCLEOTIDE SEQUENCE</scope>
    <source>
        <strain evidence="2">FNV1</strain>
    </source>
</reference>
<accession>A0A3G4ZWD8</accession>
<feature type="transmembrane region" description="Helical" evidence="1">
    <location>
        <begin position="140"/>
        <end position="159"/>
    </location>
</feature>
<keyword evidence="1" id="KW-0472">Membrane</keyword>
<gene>
    <name evidence="2" type="ORF">Faunusvirus5_26</name>
</gene>
<sequence>MVLFALSNIVDFGIIQKHNIYLAILTIGVLIIFTIIFAERIKNRHDEHYKLSPNFNLLMNIILLLIVMLPMILYTIMEAIGSHNGFVELVSGLFGSKASKNFLVIISYLVFIFYIFECVDYQNNEPNAFLGRIGASNRTVGLIVLIGLSLFYAYSVFQISKE</sequence>
<organism evidence="2">
    <name type="scientific">Faunusvirus sp</name>
    <dbReference type="NCBI Taxonomy" id="2487766"/>
    <lineage>
        <taxon>Viruses</taxon>
        <taxon>Varidnaviria</taxon>
        <taxon>Bamfordvirae</taxon>
        <taxon>Nucleocytoviricota</taxon>
        <taxon>Megaviricetes</taxon>
        <taxon>Imitervirales</taxon>
        <taxon>Mimiviridae</taxon>
    </lineage>
</organism>
<keyword evidence="1" id="KW-1133">Transmembrane helix</keyword>
<protein>
    <submittedName>
        <fullName evidence="2">Uncharacterized protein</fullName>
    </submittedName>
</protein>
<dbReference type="EMBL" id="MK072136">
    <property type="protein sequence ID" value="AYV79217.1"/>
    <property type="molecule type" value="Genomic_DNA"/>
</dbReference>
<proteinExistence type="predicted"/>
<feature type="transmembrane region" description="Helical" evidence="1">
    <location>
        <begin position="101"/>
        <end position="119"/>
    </location>
</feature>
<feature type="transmembrane region" description="Helical" evidence="1">
    <location>
        <begin position="58"/>
        <end position="81"/>
    </location>
</feature>
<keyword evidence="1" id="KW-0812">Transmembrane</keyword>